<dbReference type="PANTHER" id="PTHR12526">
    <property type="entry name" value="GLYCOSYLTRANSFERASE"/>
    <property type="match status" value="1"/>
</dbReference>
<dbReference type="EMBL" id="JN107991">
    <property type="protein sequence ID" value="AIT56379.1"/>
    <property type="molecule type" value="Genomic_DNA"/>
</dbReference>
<organism evidence="3">
    <name type="scientific">Acinetobacter baumannii</name>
    <dbReference type="NCBI Taxonomy" id="470"/>
    <lineage>
        <taxon>Bacteria</taxon>
        <taxon>Pseudomonadati</taxon>
        <taxon>Pseudomonadota</taxon>
        <taxon>Gammaproteobacteria</taxon>
        <taxon>Moraxellales</taxon>
        <taxon>Moraxellaceae</taxon>
        <taxon>Acinetobacter</taxon>
        <taxon>Acinetobacter calcoaceticus/baumannii complex</taxon>
    </lineage>
</organism>
<dbReference type="InterPro" id="IPR001296">
    <property type="entry name" value="Glyco_trans_1"/>
</dbReference>
<dbReference type="GO" id="GO:0016757">
    <property type="term" value="F:glycosyltransferase activity"/>
    <property type="evidence" value="ECO:0007669"/>
    <property type="project" value="InterPro"/>
</dbReference>
<reference evidence="3" key="1">
    <citation type="journal article" date="2014" name="Res. Microbiol.">
        <title>Insertions in the OCL1 locus of Acinetobacter baumannii lead to shortened lipooligosaccharides.</title>
        <authorList>
            <person name="Kenyon J.J."/>
            <person name="Holt K.E."/>
            <person name="Pickard D."/>
            <person name="Dougan G."/>
            <person name="Hall R.M."/>
        </authorList>
    </citation>
    <scope>NUCLEOTIDE SEQUENCE</scope>
    <source>
        <strain evidence="3">D36</strain>
    </source>
</reference>
<evidence type="ECO:0000259" key="1">
    <source>
        <dbReference type="Pfam" id="PF00534"/>
    </source>
</evidence>
<name>A0A097I5A4_ACIBA</name>
<dbReference type="Pfam" id="PF00534">
    <property type="entry name" value="Glycos_transf_1"/>
    <property type="match status" value="1"/>
</dbReference>
<evidence type="ECO:0000259" key="2">
    <source>
        <dbReference type="Pfam" id="PF13439"/>
    </source>
</evidence>
<gene>
    <name evidence="3" type="primary">gtrOC4</name>
</gene>
<dbReference type="Gene3D" id="3.40.50.2000">
    <property type="entry name" value="Glycogen Phosphorylase B"/>
    <property type="match status" value="2"/>
</dbReference>
<accession>A0A097I5A4</accession>
<dbReference type="InterPro" id="IPR028098">
    <property type="entry name" value="Glyco_trans_4-like_N"/>
</dbReference>
<evidence type="ECO:0000313" key="3">
    <source>
        <dbReference type="EMBL" id="AIT56379.1"/>
    </source>
</evidence>
<dbReference type="SUPFAM" id="SSF53756">
    <property type="entry name" value="UDP-Glycosyltransferase/glycogen phosphorylase"/>
    <property type="match status" value="1"/>
</dbReference>
<feature type="domain" description="Glycosyl transferase family 1" evidence="1">
    <location>
        <begin position="172"/>
        <end position="314"/>
    </location>
</feature>
<dbReference type="GO" id="GO:1901135">
    <property type="term" value="P:carbohydrate derivative metabolic process"/>
    <property type="evidence" value="ECO:0007669"/>
    <property type="project" value="UniProtKB-ARBA"/>
</dbReference>
<dbReference type="CDD" id="cd03811">
    <property type="entry name" value="GT4_GT28_WabH-like"/>
    <property type="match status" value="1"/>
</dbReference>
<proteinExistence type="predicted"/>
<protein>
    <submittedName>
        <fullName evidence="3">GtrOC4</fullName>
    </submittedName>
</protein>
<feature type="domain" description="Glycosyltransferase subfamily 4-like N-terminal" evidence="2">
    <location>
        <begin position="18"/>
        <end position="152"/>
    </location>
</feature>
<sequence length="349" mass="38566">MSRQAMKIVQVLATSGGVGGLEQHTFNLVNELALNHEVHVIAHPCYVDKFSQQVHFHAIDFARSRWNIFLLWQLKNLIQQIQPAIVHAQAGKAAELIARIKPFLSGPKFVTTVHGTKKNKSAYLAGDAVIAVSQALTQGIPESKAHVVYNGVYPQPVLTTENKEKLLQSIQKDFTELDTSKKVVMCIGRLEPVKNISLLIDSMQQIDANLWIVGDGSLRASLEKQVSELNMQNRVAFLGFRTDARDLVQLADIVVLSSDREGFPLVMVEALQADKAMVSTKVNGVIEWLPEQYLAQIGDTQGLAKAIEYALQPEAQNDFSPLYAKAKAELTVPAMAEQTLNIYKGLLKT</sequence>
<dbReference type="Pfam" id="PF13439">
    <property type="entry name" value="Glyco_transf_4"/>
    <property type="match status" value="1"/>
</dbReference>
<dbReference type="AlphaFoldDB" id="A0A097I5A4"/>
<dbReference type="PANTHER" id="PTHR12526:SF630">
    <property type="entry name" value="GLYCOSYLTRANSFERASE"/>
    <property type="match status" value="1"/>
</dbReference>